<dbReference type="InterPro" id="IPR018974">
    <property type="entry name" value="Tex-like_N"/>
</dbReference>
<dbReference type="OrthoDB" id="995477at2759"/>
<dbReference type="GO" id="GO:0006139">
    <property type="term" value="P:nucleobase-containing compound metabolic process"/>
    <property type="evidence" value="ECO:0007669"/>
    <property type="project" value="InterPro"/>
</dbReference>
<feature type="compositionally biased region" description="Low complexity" evidence="1">
    <location>
        <begin position="1"/>
        <end position="12"/>
    </location>
</feature>
<dbReference type="InterPro" id="IPR037027">
    <property type="entry name" value="YqgF/RNaseH-like_dom_sf"/>
</dbReference>
<name>A0A482X7J5_LAOST</name>
<dbReference type="STRING" id="195883.A0A482X7J5"/>
<dbReference type="GO" id="GO:0006412">
    <property type="term" value="P:translation"/>
    <property type="evidence" value="ECO:0007669"/>
    <property type="project" value="TreeGrafter"/>
</dbReference>
<dbReference type="AlphaFoldDB" id="A0A482X7J5"/>
<dbReference type="InterPro" id="IPR032639">
    <property type="entry name" value="Tex_YqgF"/>
</dbReference>
<dbReference type="InterPro" id="IPR041692">
    <property type="entry name" value="HHH_9"/>
</dbReference>
<sequence>MSDSEVSQSSDDVQVKKSRKRRLESDDEWIPDEEPPVKRNAKPGRKIKSEPIEPSTKSRVKKEPQSKVKKEAQPEVKKENQAKVKKEAHPKVKKETQPKVNKLKNEPQPKIKRKPKIKEELNYSTREDNNYEDKNYFDEDEQFQHGVSSNHRFKKDEKENAFKSEIKFDSDLGETSSEHVDEKKDLALKPAWLPEELLSEMMDLNIDISRNIIKLFEADNTIPFIARYRKELIDNMSPESLRQAKEAYETIKAIEAKAASILKMIEKTGKMNPVLEQCILGARSFTELEHIYAPYKVGGKKTKADNARKLGLEEAALCLLNGTGFISLESFLNPAVDGLSTVYDVENNISYIIADIISKDKEVLDHLRKLQKDAHIKIECSKSKATKSTEGKSKKDKVEKKENKSNANKHQNKDDTEGKYQNYYSFSQNIKYIKPHQVLAINRGESQKALSVKIVVTDWLCKGMFSFCQRRFMNKGQYHPLREHLFKKSFDDAYNRLIQPLVVRSVRSELNRVAETAAIEVFATNLKKLLLSPPLKGKTILALDPGFKNGCKAAVTSSTGVILDATVLYFKLFNNFNASSDQAATKLRELVMKHRCELIGLGNGTACRETENYLSHLISIGWFKPIDVKYTIVDETGASIYSCSPEAAKEFPDMDPNLISAVSLARRLQEPLCELVKIEPKHLGVGMYQHDVPVKQLSSSLDEVVSECVSFVGVDVNTASHSVLRRVAGLNASRASKIIEWRESYGSFTNRQQLRLVKGIGEKSYEQCAGFIRIIPQTATQAKNVKTENNLKKKTGVDNDLNPLDQTWIHPENYSVAKRFITKCNLELKNLGTANFIQRIKETVSGFGIASLASEFQVSEEQMKLISDGLQVAPDYDFRSNFSQPLFRRGVMSMEDIHVGDVLTGRVKNVTHFGSFVDIGVGSDGLIPASRLRNVSPQLGDRVEVRVISVEIDRRRIGLDVVKIL</sequence>
<dbReference type="Gene3D" id="1.10.3500.10">
    <property type="entry name" value="Tex N-terminal region-like"/>
    <property type="match status" value="1"/>
</dbReference>
<evidence type="ECO:0000256" key="1">
    <source>
        <dbReference type="SAM" id="MobiDB-lite"/>
    </source>
</evidence>
<dbReference type="GO" id="GO:0003735">
    <property type="term" value="F:structural constituent of ribosome"/>
    <property type="evidence" value="ECO:0007669"/>
    <property type="project" value="TreeGrafter"/>
</dbReference>
<dbReference type="InterPro" id="IPR055179">
    <property type="entry name" value="Tex-like_central_region"/>
</dbReference>
<comment type="caution">
    <text evidence="3">The sequence shown here is derived from an EMBL/GenBank/DDBJ whole genome shotgun (WGS) entry which is preliminary data.</text>
</comment>
<dbReference type="Gene3D" id="3.30.420.140">
    <property type="entry name" value="YqgF/RNase H-like domain"/>
    <property type="match status" value="1"/>
</dbReference>
<feature type="compositionally biased region" description="Basic and acidic residues" evidence="1">
    <location>
        <begin position="61"/>
        <end position="109"/>
    </location>
</feature>
<dbReference type="Gene3D" id="1.10.150.310">
    <property type="entry name" value="Tex RuvX-like domain-like"/>
    <property type="match status" value="1"/>
</dbReference>
<dbReference type="FunFam" id="3.30.420.140:FF:000001">
    <property type="entry name" value="RNA-binding transcriptional accessory protein"/>
    <property type="match status" value="1"/>
</dbReference>
<dbReference type="Pfam" id="PF17674">
    <property type="entry name" value="HHH_9"/>
    <property type="match status" value="1"/>
</dbReference>
<dbReference type="Pfam" id="PF16921">
    <property type="entry name" value="Tex_YqgF"/>
    <property type="match status" value="1"/>
</dbReference>
<keyword evidence="4" id="KW-1185">Reference proteome</keyword>
<proteinExistence type="predicted"/>
<dbReference type="SUPFAM" id="SSF50249">
    <property type="entry name" value="Nucleic acid-binding proteins"/>
    <property type="match status" value="1"/>
</dbReference>
<feature type="region of interest" description="Disordered" evidence="1">
    <location>
        <begin position="1"/>
        <end position="131"/>
    </location>
</feature>
<dbReference type="Proteomes" id="UP000291343">
    <property type="component" value="Unassembled WGS sequence"/>
</dbReference>
<dbReference type="InterPro" id="IPR050437">
    <property type="entry name" value="Ribos_protein_bS1-like"/>
</dbReference>
<feature type="region of interest" description="Disordered" evidence="1">
    <location>
        <begin position="387"/>
        <end position="418"/>
    </location>
</feature>
<dbReference type="Gene3D" id="1.10.10.650">
    <property type="entry name" value="RuvA domain 2-like"/>
    <property type="match status" value="1"/>
</dbReference>
<dbReference type="SMR" id="A0A482X7J5"/>
<gene>
    <name evidence="3" type="ORF">LSTR_LSTR000152</name>
</gene>
<dbReference type="InterPro" id="IPR012337">
    <property type="entry name" value="RNaseH-like_sf"/>
</dbReference>
<dbReference type="Pfam" id="PF22706">
    <property type="entry name" value="Tex_central_region"/>
    <property type="match status" value="1"/>
</dbReference>
<dbReference type="EMBL" id="QKKF02016774">
    <property type="protein sequence ID" value="RZF41438.1"/>
    <property type="molecule type" value="Genomic_DNA"/>
</dbReference>
<dbReference type="PANTHER" id="PTHR10724:SF10">
    <property type="entry name" value="S1 RNA-BINDING DOMAIN-CONTAINING PROTEIN 1"/>
    <property type="match status" value="1"/>
</dbReference>
<dbReference type="Gene3D" id="2.40.50.140">
    <property type="entry name" value="Nucleic acid-binding proteins"/>
    <property type="match status" value="1"/>
</dbReference>
<dbReference type="InterPro" id="IPR023323">
    <property type="entry name" value="Tex-like_dom_sf"/>
</dbReference>
<evidence type="ECO:0000313" key="3">
    <source>
        <dbReference type="EMBL" id="RZF41438.1"/>
    </source>
</evidence>
<dbReference type="PROSITE" id="PS50126">
    <property type="entry name" value="S1"/>
    <property type="match status" value="1"/>
</dbReference>
<dbReference type="Pfam" id="PF09371">
    <property type="entry name" value="Tex_N"/>
    <property type="match status" value="1"/>
</dbReference>
<dbReference type="InterPro" id="IPR010994">
    <property type="entry name" value="RuvA_2-like"/>
</dbReference>
<dbReference type="InterPro" id="IPR012340">
    <property type="entry name" value="NA-bd_OB-fold"/>
</dbReference>
<dbReference type="FunFam" id="1.10.10.650:FF:000001">
    <property type="entry name" value="S1 RNA-binding domain 1"/>
    <property type="match status" value="1"/>
</dbReference>
<dbReference type="SMART" id="SM00732">
    <property type="entry name" value="YqgFc"/>
    <property type="match status" value="1"/>
</dbReference>
<dbReference type="SMART" id="SM00316">
    <property type="entry name" value="S1"/>
    <property type="match status" value="1"/>
</dbReference>
<dbReference type="InterPro" id="IPR003029">
    <property type="entry name" value="S1_domain"/>
</dbReference>
<dbReference type="PANTHER" id="PTHR10724">
    <property type="entry name" value="30S RIBOSOMAL PROTEIN S1"/>
    <property type="match status" value="1"/>
</dbReference>
<feature type="compositionally biased region" description="Acidic residues" evidence="1">
    <location>
        <begin position="25"/>
        <end position="34"/>
    </location>
</feature>
<dbReference type="InterPro" id="IPR023319">
    <property type="entry name" value="Tex-like_HTH_dom_sf"/>
</dbReference>
<dbReference type="InterPro" id="IPR006641">
    <property type="entry name" value="YqgF/RNaseH-like_dom"/>
</dbReference>
<protein>
    <recommendedName>
        <fullName evidence="2">S1 motif domain-containing protein</fullName>
    </recommendedName>
</protein>
<dbReference type="InParanoid" id="A0A482X7J5"/>
<evidence type="ECO:0000313" key="4">
    <source>
        <dbReference type="Proteomes" id="UP000291343"/>
    </source>
</evidence>
<dbReference type="Pfam" id="PF12836">
    <property type="entry name" value="HHH_3"/>
    <property type="match status" value="1"/>
</dbReference>
<feature type="compositionally biased region" description="Basic and acidic residues" evidence="1">
    <location>
        <begin position="387"/>
        <end position="404"/>
    </location>
</feature>
<organism evidence="3 4">
    <name type="scientific">Laodelphax striatellus</name>
    <name type="common">Small brown planthopper</name>
    <name type="synonym">Delphax striatella</name>
    <dbReference type="NCBI Taxonomy" id="195883"/>
    <lineage>
        <taxon>Eukaryota</taxon>
        <taxon>Metazoa</taxon>
        <taxon>Ecdysozoa</taxon>
        <taxon>Arthropoda</taxon>
        <taxon>Hexapoda</taxon>
        <taxon>Insecta</taxon>
        <taxon>Pterygota</taxon>
        <taxon>Neoptera</taxon>
        <taxon>Paraneoptera</taxon>
        <taxon>Hemiptera</taxon>
        <taxon>Auchenorrhyncha</taxon>
        <taxon>Fulgoroidea</taxon>
        <taxon>Delphacidae</taxon>
        <taxon>Criomorphinae</taxon>
        <taxon>Laodelphax</taxon>
    </lineage>
</organism>
<feature type="compositionally biased region" description="Basic and acidic residues" evidence="1">
    <location>
        <begin position="117"/>
        <end position="131"/>
    </location>
</feature>
<dbReference type="FunCoup" id="A0A482X7J5">
    <property type="interactions" value="313"/>
</dbReference>
<dbReference type="SUPFAM" id="SSF53098">
    <property type="entry name" value="Ribonuclease H-like"/>
    <property type="match status" value="1"/>
</dbReference>
<accession>A0A482X7J5</accession>
<reference evidence="3 4" key="1">
    <citation type="journal article" date="2017" name="Gigascience">
        <title>Genome sequence of the small brown planthopper, Laodelphax striatellus.</title>
        <authorList>
            <person name="Zhu J."/>
            <person name="Jiang F."/>
            <person name="Wang X."/>
            <person name="Yang P."/>
            <person name="Bao Y."/>
            <person name="Zhao W."/>
            <person name="Wang W."/>
            <person name="Lu H."/>
            <person name="Wang Q."/>
            <person name="Cui N."/>
            <person name="Li J."/>
            <person name="Chen X."/>
            <person name="Luo L."/>
            <person name="Yu J."/>
            <person name="Kang L."/>
            <person name="Cui F."/>
        </authorList>
    </citation>
    <scope>NUCLEOTIDE SEQUENCE [LARGE SCALE GENOMIC DNA]</scope>
    <source>
        <strain evidence="3">Lst14</strain>
    </source>
</reference>
<evidence type="ECO:0000259" key="2">
    <source>
        <dbReference type="PROSITE" id="PS50126"/>
    </source>
</evidence>
<dbReference type="SUPFAM" id="SSF47781">
    <property type="entry name" value="RuvA domain 2-like"/>
    <property type="match status" value="2"/>
</dbReference>
<dbReference type="SUPFAM" id="SSF158832">
    <property type="entry name" value="Tex N-terminal region-like"/>
    <property type="match status" value="1"/>
</dbReference>
<feature type="domain" description="S1 motif" evidence="2">
    <location>
        <begin position="900"/>
        <end position="962"/>
    </location>
</feature>
<dbReference type="GO" id="GO:0003729">
    <property type="term" value="F:mRNA binding"/>
    <property type="evidence" value="ECO:0007669"/>
    <property type="project" value="TreeGrafter"/>
</dbReference>
<dbReference type="Pfam" id="PF00575">
    <property type="entry name" value="S1"/>
    <property type="match status" value="1"/>
</dbReference>